<proteinExistence type="predicted"/>
<keyword evidence="2" id="KW-0812">Transmembrane</keyword>
<evidence type="ECO:0000313" key="3">
    <source>
        <dbReference type="EMBL" id="RPF26077.1"/>
    </source>
</evidence>
<dbReference type="AlphaFoldDB" id="A0A3N4Z0F2"/>
<sequence>MEHEPVGPAGAPRRSTTRPVVLLAVSLAGGAVLAGTFLLLRPDRPDDGAPQPPGRGDAPFPTRETTGVPEGWEPVRVVRGDLEVDTPGAVVEDVRILDGSLLVDATDVTVRRVEILGGGINNFPGPVCSDGLVVEDTTIRSSGPTTEDQLPAIAYGGYTALRVLLDGVPEGFRVGGAGSGCGPVTVVDSFASVRYPDDCTDWHGDAVQGYDGPALVIRNTTLELVQTADCGGTAAFFYPADQGNTTVDVDGLLVSGGGYPFRLGTAGTVSDLAVVDGSWTFGPIDVRCSALTEWDAAVVEAAPDGTVRRLRPLPCDTDGGG</sequence>
<keyword evidence="4" id="KW-1185">Reference proteome</keyword>
<accession>A0A3N4Z0F2</accession>
<gene>
    <name evidence="3" type="ORF">EDD32_0501</name>
</gene>
<name>A0A3N4Z0F2_9MICO</name>
<feature type="transmembrane region" description="Helical" evidence="2">
    <location>
        <begin position="20"/>
        <end position="40"/>
    </location>
</feature>
<dbReference type="RefSeq" id="WP_123914315.1">
    <property type="nucleotide sequence ID" value="NZ_RKRA01000001.1"/>
</dbReference>
<evidence type="ECO:0000256" key="1">
    <source>
        <dbReference type="SAM" id="MobiDB-lite"/>
    </source>
</evidence>
<dbReference type="OrthoDB" id="505641at2"/>
<dbReference type="EMBL" id="RKRA01000001">
    <property type="protein sequence ID" value="RPF26077.1"/>
    <property type="molecule type" value="Genomic_DNA"/>
</dbReference>
<comment type="caution">
    <text evidence="3">The sequence shown here is derived from an EMBL/GenBank/DDBJ whole genome shotgun (WGS) entry which is preliminary data.</text>
</comment>
<evidence type="ECO:0000256" key="2">
    <source>
        <dbReference type="SAM" id="Phobius"/>
    </source>
</evidence>
<organism evidence="3 4">
    <name type="scientific">Georgenia muralis</name>
    <dbReference type="NCBI Taxonomy" id="154117"/>
    <lineage>
        <taxon>Bacteria</taxon>
        <taxon>Bacillati</taxon>
        <taxon>Actinomycetota</taxon>
        <taxon>Actinomycetes</taxon>
        <taxon>Micrococcales</taxon>
        <taxon>Bogoriellaceae</taxon>
        <taxon>Georgenia</taxon>
    </lineage>
</organism>
<reference evidence="3 4" key="1">
    <citation type="submission" date="2018-11" db="EMBL/GenBank/DDBJ databases">
        <title>Sequencing the genomes of 1000 actinobacteria strains.</title>
        <authorList>
            <person name="Klenk H.-P."/>
        </authorList>
    </citation>
    <scope>NUCLEOTIDE SEQUENCE [LARGE SCALE GENOMIC DNA]</scope>
    <source>
        <strain evidence="3 4">DSM 14418</strain>
    </source>
</reference>
<protein>
    <submittedName>
        <fullName evidence="3">Uncharacterized protein</fullName>
    </submittedName>
</protein>
<keyword evidence="2" id="KW-0472">Membrane</keyword>
<feature type="region of interest" description="Disordered" evidence="1">
    <location>
        <begin position="42"/>
        <end position="73"/>
    </location>
</feature>
<dbReference type="Proteomes" id="UP000280726">
    <property type="component" value="Unassembled WGS sequence"/>
</dbReference>
<evidence type="ECO:0000313" key="4">
    <source>
        <dbReference type="Proteomes" id="UP000280726"/>
    </source>
</evidence>
<keyword evidence="2" id="KW-1133">Transmembrane helix</keyword>